<organism evidence="2 3">
    <name type="scientific">Tanacetum coccineum</name>
    <dbReference type="NCBI Taxonomy" id="301880"/>
    <lineage>
        <taxon>Eukaryota</taxon>
        <taxon>Viridiplantae</taxon>
        <taxon>Streptophyta</taxon>
        <taxon>Embryophyta</taxon>
        <taxon>Tracheophyta</taxon>
        <taxon>Spermatophyta</taxon>
        <taxon>Magnoliopsida</taxon>
        <taxon>eudicotyledons</taxon>
        <taxon>Gunneridae</taxon>
        <taxon>Pentapetalae</taxon>
        <taxon>asterids</taxon>
        <taxon>campanulids</taxon>
        <taxon>Asterales</taxon>
        <taxon>Asteraceae</taxon>
        <taxon>Asteroideae</taxon>
        <taxon>Anthemideae</taxon>
        <taxon>Anthemidinae</taxon>
        <taxon>Tanacetum</taxon>
    </lineage>
</organism>
<name>A0ABQ4Z651_9ASTR</name>
<feature type="region of interest" description="Disordered" evidence="1">
    <location>
        <begin position="82"/>
        <end position="102"/>
    </location>
</feature>
<evidence type="ECO:0000313" key="2">
    <source>
        <dbReference type="EMBL" id="GJS84408.1"/>
    </source>
</evidence>
<gene>
    <name evidence="2" type="ORF">Tco_0750949</name>
</gene>
<reference evidence="2" key="2">
    <citation type="submission" date="2022-01" db="EMBL/GenBank/DDBJ databases">
        <authorList>
            <person name="Yamashiro T."/>
            <person name="Shiraishi A."/>
            <person name="Satake H."/>
            <person name="Nakayama K."/>
        </authorList>
    </citation>
    <scope>NUCLEOTIDE SEQUENCE</scope>
</reference>
<accession>A0ABQ4Z651</accession>
<dbReference type="EMBL" id="BQNB010010972">
    <property type="protein sequence ID" value="GJS84408.1"/>
    <property type="molecule type" value="Genomic_DNA"/>
</dbReference>
<reference evidence="2" key="1">
    <citation type="journal article" date="2022" name="Int. J. Mol. Sci.">
        <title>Draft Genome of Tanacetum Coccineum: Genomic Comparison of Closely Related Tanacetum-Family Plants.</title>
        <authorList>
            <person name="Yamashiro T."/>
            <person name="Shiraishi A."/>
            <person name="Nakayama K."/>
            <person name="Satake H."/>
        </authorList>
    </citation>
    <scope>NUCLEOTIDE SEQUENCE</scope>
</reference>
<evidence type="ECO:0000256" key="1">
    <source>
        <dbReference type="SAM" id="MobiDB-lite"/>
    </source>
</evidence>
<dbReference type="Proteomes" id="UP001151760">
    <property type="component" value="Unassembled WGS sequence"/>
</dbReference>
<sequence length="168" mass="19111">MSKLETLTEFVHFLEMFLAIPIIFQMKMQGLNEKKCEKDAGKAVQVNENFRRGKIHADEVVEERITDDDIIMIKGAKTSSAAMDDASGVKHPRPSFSNHQDNGERFVDEHHTHHTPSPIDWGLAAIERVDVNHVDIAQLMVVVWEEAEAVLANTKQILNQFLRKSRIP</sequence>
<evidence type="ECO:0000313" key="3">
    <source>
        <dbReference type="Proteomes" id="UP001151760"/>
    </source>
</evidence>
<proteinExistence type="predicted"/>
<comment type="caution">
    <text evidence="2">The sequence shown here is derived from an EMBL/GenBank/DDBJ whole genome shotgun (WGS) entry which is preliminary data.</text>
</comment>
<keyword evidence="3" id="KW-1185">Reference proteome</keyword>
<protein>
    <submittedName>
        <fullName evidence="2">Uncharacterized protein</fullName>
    </submittedName>
</protein>